<feature type="binding site" evidence="10">
    <location>
        <position position="82"/>
    </location>
    <ligand>
        <name>Mg(2+)</name>
        <dbReference type="ChEBI" id="CHEBI:18420"/>
        <label>1</label>
        <note>catalytic</note>
    </ligand>
</feature>
<feature type="binding site" evidence="9">
    <location>
        <position position="80"/>
    </location>
    <ligand>
        <name>Mg(2+)</name>
        <dbReference type="ChEBI" id="CHEBI:18420"/>
        <label>2</label>
    </ligand>
</feature>
<keyword evidence="7 9" id="KW-0460">Magnesium</keyword>
<name>A0A369W0J8_9HYPH</name>
<evidence type="ECO:0000256" key="1">
    <source>
        <dbReference type="ARBA" id="ARBA00001625"/>
    </source>
</evidence>
<dbReference type="PROSITE" id="PS00629">
    <property type="entry name" value="IMP_1"/>
    <property type="match status" value="1"/>
</dbReference>
<dbReference type="Gene3D" id="3.40.190.80">
    <property type="match status" value="1"/>
</dbReference>
<evidence type="ECO:0000256" key="6">
    <source>
        <dbReference type="ARBA" id="ARBA00022801"/>
    </source>
</evidence>
<comment type="function">
    <text evidence="9">Converts adenosine-3',5'-bisphosphate (PAP) to AMP.</text>
</comment>
<accession>A0A369W0J8</accession>
<keyword evidence="12" id="KW-1185">Reference proteome</keyword>
<dbReference type="InterPro" id="IPR050725">
    <property type="entry name" value="CysQ/Inositol_MonoPase"/>
</dbReference>
<evidence type="ECO:0000256" key="7">
    <source>
        <dbReference type="ARBA" id="ARBA00022842"/>
    </source>
</evidence>
<feature type="binding site" evidence="10">
    <location>
        <position position="83"/>
    </location>
    <ligand>
        <name>Mg(2+)</name>
        <dbReference type="ChEBI" id="CHEBI:18420"/>
        <label>1</label>
        <note>catalytic</note>
    </ligand>
</feature>
<sequence length="273" mass="29039">MALAAIAIEAGAAILEVYSRGPIAVEEKADSSPLTEADLLAEAIILERLANLFPDIPVIAEEAVANGHLPEVTDTFFLVDPLDGSKEFISRNGEFTVNIARIDNGIPTLGIVYAPALKRIWWGNMEAGSFVSTVEEERIASPLKISTRSLHRQGLTLVGSRSHGSGEGDPRLEGLAIIDHASMGSSLKFCLVAEGNADLYPRFGRTMEWDTAAGDAVLRAAGGAVVDCEAQPLQYGKCNQVHDSDYANPQFWALGDDALLDHISKVGLGAAAQ</sequence>
<evidence type="ECO:0000256" key="10">
    <source>
        <dbReference type="PIRSR" id="PIRSR600760-2"/>
    </source>
</evidence>
<comment type="catalytic activity">
    <reaction evidence="1 9">
        <text>adenosine 3',5'-bisphosphate + H2O = AMP + phosphate</text>
        <dbReference type="Rhea" id="RHEA:10040"/>
        <dbReference type="ChEBI" id="CHEBI:15377"/>
        <dbReference type="ChEBI" id="CHEBI:43474"/>
        <dbReference type="ChEBI" id="CHEBI:58343"/>
        <dbReference type="ChEBI" id="CHEBI:456215"/>
        <dbReference type="EC" id="3.1.3.7"/>
    </reaction>
</comment>
<keyword evidence="3 9" id="KW-1003">Cell membrane</keyword>
<feature type="binding site" evidence="9">
    <location>
        <position position="210"/>
    </location>
    <ligand>
        <name>Mg(2+)</name>
        <dbReference type="ChEBI" id="CHEBI:18420"/>
        <label>2</label>
    </ligand>
</feature>
<dbReference type="PANTHER" id="PTHR43028">
    <property type="entry name" value="3'(2'),5'-BISPHOSPHATE NUCLEOTIDASE 1"/>
    <property type="match status" value="1"/>
</dbReference>
<evidence type="ECO:0000256" key="8">
    <source>
        <dbReference type="ARBA" id="ARBA00023136"/>
    </source>
</evidence>
<dbReference type="PANTHER" id="PTHR43028:SF5">
    <property type="entry name" value="3'(2'),5'-BISPHOSPHATE NUCLEOTIDASE 1"/>
    <property type="match status" value="1"/>
</dbReference>
<dbReference type="RefSeq" id="WP_114647188.1">
    <property type="nucleotide sequence ID" value="NZ_QQNH01000063.1"/>
</dbReference>
<dbReference type="AlphaFoldDB" id="A0A369W0J8"/>
<comment type="caution">
    <text evidence="11">The sequence shown here is derived from an EMBL/GenBank/DDBJ whole genome shotgun (WGS) entry which is preliminary data.</text>
</comment>
<evidence type="ECO:0000256" key="4">
    <source>
        <dbReference type="ARBA" id="ARBA00022519"/>
    </source>
</evidence>
<evidence type="ECO:0000256" key="9">
    <source>
        <dbReference type="HAMAP-Rule" id="MF_02095"/>
    </source>
</evidence>
<keyword evidence="8 9" id="KW-0472">Membrane</keyword>
<protein>
    <recommendedName>
        <fullName evidence="9">3'(2'),5'-bisphosphate nucleotidase CysQ</fullName>
        <ecNumber evidence="9">3.1.3.7</ecNumber>
    </recommendedName>
    <alternativeName>
        <fullName evidence="9">3'(2'),5-bisphosphonucleoside 3'(2')-phosphohydrolase</fullName>
    </alternativeName>
    <alternativeName>
        <fullName evidence="9">3'-phosphoadenosine 5'-phosphate phosphatase</fullName>
        <shortName evidence="9">PAP phosphatase</shortName>
    </alternativeName>
</protein>
<dbReference type="InterPro" id="IPR020550">
    <property type="entry name" value="Inositol_monophosphatase_CS"/>
</dbReference>
<feature type="binding site" evidence="9">
    <location>
        <position position="61"/>
    </location>
    <ligand>
        <name>substrate</name>
    </ligand>
</feature>
<dbReference type="SUPFAM" id="SSF56655">
    <property type="entry name" value="Carbohydrate phosphatase"/>
    <property type="match status" value="1"/>
</dbReference>
<gene>
    <name evidence="9 11" type="primary">cysQ</name>
    <name evidence="11" type="ORF">DVH29_16045</name>
</gene>
<reference evidence="12" key="1">
    <citation type="submission" date="2018-07" db="EMBL/GenBank/DDBJ databases">
        <authorList>
            <person name="Liu B.-T."/>
            <person name="Du Z."/>
        </authorList>
    </citation>
    <scope>NUCLEOTIDE SEQUENCE [LARGE SCALE GENOMIC DNA]</scope>
    <source>
        <strain evidence="12">XYN52</strain>
    </source>
</reference>
<evidence type="ECO:0000256" key="2">
    <source>
        <dbReference type="ARBA" id="ARBA00005289"/>
    </source>
</evidence>
<dbReference type="Proteomes" id="UP000253759">
    <property type="component" value="Unassembled WGS sequence"/>
</dbReference>
<feature type="binding site" evidence="9">
    <location>
        <position position="83"/>
    </location>
    <ligand>
        <name>Mg(2+)</name>
        <dbReference type="ChEBI" id="CHEBI:18420"/>
        <label>2</label>
    </ligand>
</feature>
<dbReference type="GO" id="GO:0050427">
    <property type="term" value="P:3'-phosphoadenosine 5'-phosphosulfate metabolic process"/>
    <property type="evidence" value="ECO:0007669"/>
    <property type="project" value="TreeGrafter"/>
</dbReference>
<feature type="binding site" evidence="9">
    <location>
        <position position="210"/>
    </location>
    <ligand>
        <name>substrate</name>
    </ligand>
</feature>
<dbReference type="GO" id="GO:0005886">
    <property type="term" value="C:plasma membrane"/>
    <property type="evidence" value="ECO:0007669"/>
    <property type="project" value="UniProtKB-SubCell"/>
</dbReference>
<keyword evidence="4 9" id="KW-0997">Cell inner membrane</keyword>
<comment type="similarity">
    <text evidence="2 9">Belongs to the inositol monophosphatase superfamily. CysQ family.</text>
</comment>
<dbReference type="EMBL" id="QQNH01000063">
    <property type="protein sequence ID" value="RDE07569.1"/>
    <property type="molecule type" value="Genomic_DNA"/>
</dbReference>
<dbReference type="InterPro" id="IPR006240">
    <property type="entry name" value="CysQ"/>
</dbReference>
<dbReference type="GO" id="GO:0000103">
    <property type="term" value="P:sulfate assimilation"/>
    <property type="evidence" value="ECO:0007669"/>
    <property type="project" value="TreeGrafter"/>
</dbReference>
<dbReference type="Pfam" id="PF00459">
    <property type="entry name" value="Inositol_P"/>
    <property type="match status" value="1"/>
</dbReference>
<dbReference type="PRINTS" id="PR00377">
    <property type="entry name" value="IMPHPHTASES"/>
</dbReference>
<proteinExistence type="inferred from homology"/>
<evidence type="ECO:0000256" key="5">
    <source>
        <dbReference type="ARBA" id="ARBA00022723"/>
    </source>
</evidence>
<feature type="binding site" evidence="9">
    <location>
        <position position="80"/>
    </location>
    <ligand>
        <name>Mg(2+)</name>
        <dbReference type="ChEBI" id="CHEBI:18420"/>
        <label>1</label>
    </ligand>
</feature>
<dbReference type="GO" id="GO:0008441">
    <property type="term" value="F:3'(2'),5'-bisphosphate nucleotidase activity"/>
    <property type="evidence" value="ECO:0007669"/>
    <property type="project" value="UniProtKB-UniRule"/>
</dbReference>
<feature type="binding site" evidence="9">
    <location>
        <position position="61"/>
    </location>
    <ligand>
        <name>Mg(2+)</name>
        <dbReference type="ChEBI" id="CHEBI:18420"/>
        <label>1</label>
    </ligand>
</feature>
<feature type="binding site" evidence="10">
    <location>
        <position position="61"/>
    </location>
    <ligand>
        <name>Mg(2+)</name>
        <dbReference type="ChEBI" id="CHEBI:18420"/>
        <label>1</label>
        <note>catalytic</note>
    </ligand>
</feature>
<dbReference type="EC" id="3.1.3.7" evidence="9"/>
<feature type="binding site" evidence="9">
    <location>
        <position position="82"/>
    </location>
    <ligand>
        <name>Mg(2+)</name>
        <dbReference type="ChEBI" id="CHEBI:18420"/>
        <label>1</label>
    </ligand>
</feature>
<dbReference type="GO" id="GO:0046854">
    <property type="term" value="P:phosphatidylinositol phosphate biosynthetic process"/>
    <property type="evidence" value="ECO:0007669"/>
    <property type="project" value="InterPro"/>
</dbReference>
<feature type="binding site" evidence="10">
    <location>
        <position position="80"/>
    </location>
    <ligand>
        <name>Mg(2+)</name>
        <dbReference type="ChEBI" id="CHEBI:18420"/>
        <label>1</label>
        <note>catalytic</note>
    </ligand>
</feature>
<evidence type="ECO:0000313" key="12">
    <source>
        <dbReference type="Proteomes" id="UP000253759"/>
    </source>
</evidence>
<comment type="caution">
    <text evidence="9">Lacks conserved residue(s) required for the propagation of feature annotation.</text>
</comment>
<dbReference type="InterPro" id="IPR020583">
    <property type="entry name" value="Inositol_monoP_metal-BS"/>
</dbReference>
<dbReference type="HAMAP" id="MF_02095">
    <property type="entry name" value="CysQ"/>
    <property type="match status" value="1"/>
</dbReference>
<evidence type="ECO:0000313" key="11">
    <source>
        <dbReference type="EMBL" id="RDE07569.1"/>
    </source>
</evidence>
<feature type="binding site" evidence="10">
    <location>
        <position position="210"/>
    </location>
    <ligand>
        <name>Mg(2+)</name>
        <dbReference type="ChEBI" id="CHEBI:18420"/>
        <label>1</label>
        <note>catalytic</note>
    </ligand>
</feature>
<keyword evidence="5 9" id="KW-0479">Metal-binding</keyword>
<dbReference type="InterPro" id="IPR000760">
    <property type="entry name" value="Inositol_monophosphatase-like"/>
</dbReference>
<evidence type="ECO:0000256" key="3">
    <source>
        <dbReference type="ARBA" id="ARBA00022475"/>
    </source>
</evidence>
<dbReference type="PROSITE" id="PS00630">
    <property type="entry name" value="IMP_2"/>
    <property type="match status" value="1"/>
</dbReference>
<comment type="subcellular location">
    <subcellularLocation>
        <location evidence="9">Cell inner membrane</location>
        <topology evidence="9">Peripheral membrane protein</topology>
        <orientation evidence="9">Cytoplasmic side</orientation>
    </subcellularLocation>
</comment>
<dbReference type="Gene3D" id="3.30.540.10">
    <property type="entry name" value="Fructose-1,6-Bisphosphatase, subunit A, domain 1"/>
    <property type="match status" value="1"/>
</dbReference>
<dbReference type="OrthoDB" id="9785695at2"/>
<dbReference type="GO" id="GO:0000287">
    <property type="term" value="F:magnesium ion binding"/>
    <property type="evidence" value="ECO:0007669"/>
    <property type="project" value="UniProtKB-UniRule"/>
</dbReference>
<dbReference type="CDD" id="cd01638">
    <property type="entry name" value="CysQ"/>
    <property type="match status" value="1"/>
</dbReference>
<dbReference type="NCBIfam" id="TIGR01331">
    <property type="entry name" value="bisphos_cysQ"/>
    <property type="match status" value="1"/>
</dbReference>
<keyword evidence="6 9" id="KW-0378">Hydrolase</keyword>
<organism evidence="11 12">
    <name type="scientific">Pelagibacterium lacus</name>
    <dbReference type="NCBI Taxonomy" id="2282655"/>
    <lineage>
        <taxon>Bacteria</taxon>
        <taxon>Pseudomonadati</taxon>
        <taxon>Pseudomonadota</taxon>
        <taxon>Alphaproteobacteria</taxon>
        <taxon>Hyphomicrobiales</taxon>
        <taxon>Devosiaceae</taxon>
        <taxon>Pelagibacterium</taxon>
    </lineage>
</organism>
<comment type="cofactor">
    <cofactor evidence="9 10">
        <name>Mg(2+)</name>
        <dbReference type="ChEBI" id="CHEBI:18420"/>
    </cofactor>
</comment>